<dbReference type="Gene3D" id="3.40.50.880">
    <property type="match status" value="1"/>
</dbReference>
<dbReference type="AlphaFoldDB" id="A0A2P8GU73"/>
<dbReference type="GO" id="GO:0016787">
    <property type="term" value="F:hydrolase activity"/>
    <property type="evidence" value="ECO:0007669"/>
    <property type="project" value="UniProtKB-KW"/>
</dbReference>
<evidence type="ECO:0000313" key="3">
    <source>
        <dbReference type="EMBL" id="RUQ84815.1"/>
    </source>
</evidence>
<dbReference type="SUPFAM" id="SSF51445">
    <property type="entry name" value="(Trans)glycosidases"/>
    <property type="match status" value="1"/>
</dbReference>
<evidence type="ECO:0000256" key="1">
    <source>
        <dbReference type="SAM" id="MobiDB-lite"/>
    </source>
</evidence>
<evidence type="ECO:0000313" key="4">
    <source>
        <dbReference type="Proteomes" id="UP000241203"/>
    </source>
</evidence>
<evidence type="ECO:0000313" key="5">
    <source>
        <dbReference type="Proteomes" id="UP000268291"/>
    </source>
</evidence>
<dbReference type="Proteomes" id="UP000268291">
    <property type="component" value="Unassembled WGS sequence"/>
</dbReference>
<dbReference type="InterPro" id="IPR029062">
    <property type="entry name" value="Class_I_gatase-like"/>
</dbReference>
<dbReference type="InterPro" id="IPR028212">
    <property type="entry name" value="GHL6"/>
</dbReference>
<accession>A0A2P8GU73</accession>
<gene>
    <name evidence="2" type="ORF">CLV49_1121</name>
    <name evidence="3" type="ORF">ELQ93_14640</name>
</gene>
<dbReference type="Gene3D" id="3.20.20.80">
    <property type="entry name" value="Glycosidases"/>
    <property type="match status" value="1"/>
</dbReference>
<dbReference type="EMBL" id="RZGY01000002">
    <property type="protein sequence ID" value="RUQ84815.1"/>
    <property type="molecule type" value="Genomic_DNA"/>
</dbReference>
<protein>
    <submittedName>
        <fullName evidence="2">Putative glycosyl hydrolase-like family 6 (GHL6) protein</fullName>
    </submittedName>
</protein>
<dbReference type="RefSeq" id="WP_106562643.1">
    <property type="nucleotide sequence ID" value="NZ_PYAU01000001.1"/>
</dbReference>
<comment type="caution">
    <text evidence="2">The sequence shown here is derived from an EMBL/GenBank/DDBJ whole genome shotgun (WGS) entry which is preliminary data.</text>
</comment>
<keyword evidence="2" id="KW-0378">Hydrolase</keyword>
<dbReference type="OrthoDB" id="9780891at2"/>
<dbReference type="Pfam" id="PF14871">
    <property type="entry name" value="GHL6"/>
    <property type="match status" value="1"/>
</dbReference>
<dbReference type="EMBL" id="PYAU01000001">
    <property type="protein sequence ID" value="PSL37514.1"/>
    <property type="molecule type" value="Genomic_DNA"/>
</dbReference>
<dbReference type="Proteomes" id="UP000241203">
    <property type="component" value="Unassembled WGS sequence"/>
</dbReference>
<keyword evidence="5" id="KW-1185">Reference proteome</keyword>
<reference evidence="2 4" key="1">
    <citation type="submission" date="2018-03" db="EMBL/GenBank/DDBJ databases">
        <title>Genomic Encyclopedia of Archaeal and Bacterial Type Strains, Phase II (KMG-II): from individual species to whole genera.</title>
        <authorList>
            <person name="Goeker M."/>
        </authorList>
    </citation>
    <scope>NUCLEOTIDE SEQUENCE [LARGE SCALE GENOMIC DNA]</scope>
    <source>
        <strain evidence="2 4">DSM 21548</strain>
    </source>
</reference>
<reference evidence="3 5" key="2">
    <citation type="submission" date="2018-12" db="EMBL/GenBank/DDBJ databases">
        <authorList>
            <person name="hu s."/>
            <person name="Xu Y."/>
            <person name="Xu B."/>
            <person name="Li F."/>
        </authorList>
    </citation>
    <scope>NUCLEOTIDE SEQUENCE [LARGE SCALE GENOMIC DNA]</scope>
    <source>
        <strain evidence="3 5">KSW2-17</strain>
    </source>
</reference>
<feature type="region of interest" description="Disordered" evidence="1">
    <location>
        <begin position="1"/>
        <end position="21"/>
    </location>
</feature>
<dbReference type="InterPro" id="IPR017853">
    <property type="entry name" value="GH"/>
</dbReference>
<proteinExistence type="predicted"/>
<name>A0A2P8GU73_9MICO</name>
<dbReference type="CDD" id="cd03143">
    <property type="entry name" value="A4_beta-galactosidase_middle_domain"/>
    <property type="match status" value="1"/>
</dbReference>
<sequence>MTIAAPTASERTDRATTAAPLDGFPHRTVHLDFHTGPAVEGVGAAFDPDAFARTFVEAGVDSVTLFAKCHHGRLYFGTDDGSATDTGRPERHPGLAGDLDLLARQVDALHAVGIRAPIYLSVQCDEYAADLHPDWIVVDENARQVKWGGSAFVAGWQILDMSSPYQDFLAEQVQAVIDRFAPLDGLFLDMCWDQPSSSVWAKAGMAAAGLDPASADDRDAYARRVAHGYMARFRDLVEPHLADDVDSGVWFNSRPKTALAEESDFVRHIEIEALPSGGWGYSYFPYVSRFVRPLDKPTLSHTGRFYKSWGDNGGLKPHAALLYECSQILAQGMTSGVGDLLHPSGALNPVTYDLIGSVYRHIEACEPFVRGAKPRADVAVVVDPALGDAPGASGFGVVRALQQLRQQFVLVPPTADLSGHALVVIPESTPIDAELAGALRERIAAGGAVFVSRGARSGSAGLEHLDLPGMSIEGDSPFSHVFLRPADGVPGVHGFDHVQYEPTLRLRVSGQAESLVDVVEPLFEREWNRFSGHEYTPPRMDASEWSALAVTGSVAVSSTAAFESFGAHGAPAYRDLVRAVLERLVPRPLVRAGGPVHLETTVVQTDEAVVVHLLSFVAARVATATAAHGPGQLGLDVVEDAFPLVDVPVSVRLDAEPVSVTLEPEGRELPVEWADGYATVRVSTVDGHAMVVARTR</sequence>
<organism evidence="2 4">
    <name type="scientific">Labedella gwakjiensis</name>
    <dbReference type="NCBI Taxonomy" id="390269"/>
    <lineage>
        <taxon>Bacteria</taxon>
        <taxon>Bacillati</taxon>
        <taxon>Actinomycetota</taxon>
        <taxon>Actinomycetes</taxon>
        <taxon>Micrococcales</taxon>
        <taxon>Microbacteriaceae</taxon>
        <taxon>Labedella</taxon>
    </lineage>
</organism>
<evidence type="ECO:0000313" key="2">
    <source>
        <dbReference type="EMBL" id="PSL37514.1"/>
    </source>
</evidence>